<organism evidence="11 12">
    <name type="scientific">Ampelomyces quisqualis</name>
    <name type="common">Powdery mildew agent</name>
    <dbReference type="NCBI Taxonomy" id="50730"/>
    <lineage>
        <taxon>Eukaryota</taxon>
        <taxon>Fungi</taxon>
        <taxon>Dikarya</taxon>
        <taxon>Ascomycota</taxon>
        <taxon>Pezizomycotina</taxon>
        <taxon>Dothideomycetes</taxon>
        <taxon>Pleosporomycetidae</taxon>
        <taxon>Pleosporales</taxon>
        <taxon>Pleosporineae</taxon>
        <taxon>Phaeosphaeriaceae</taxon>
        <taxon>Ampelomyces</taxon>
    </lineage>
</organism>
<keyword evidence="8" id="KW-0687">Ribonucleoprotein</keyword>
<dbReference type="GO" id="GO:0000956">
    <property type="term" value="P:nuclear-transcribed mRNA catabolic process"/>
    <property type="evidence" value="ECO:0007669"/>
    <property type="project" value="InterPro"/>
</dbReference>
<keyword evidence="4" id="KW-0747">Spliceosome</keyword>
<comment type="subcellular location">
    <subcellularLocation>
        <location evidence="1">Nucleus</location>
    </subcellularLocation>
</comment>
<proteinExistence type="inferred from homology"/>
<dbReference type="SMART" id="SM00651">
    <property type="entry name" value="Sm"/>
    <property type="match status" value="1"/>
</dbReference>
<feature type="domain" description="Sm" evidence="10">
    <location>
        <begin position="43"/>
        <end position="119"/>
    </location>
</feature>
<dbReference type="FunFam" id="2.30.30.100:FF:000043">
    <property type="entry name" value="U6 snRNA-associated Sm-like protein LSm7"/>
    <property type="match status" value="1"/>
</dbReference>
<dbReference type="GO" id="GO:0005688">
    <property type="term" value="C:U6 snRNP"/>
    <property type="evidence" value="ECO:0007669"/>
    <property type="project" value="TreeGrafter"/>
</dbReference>
<dbReference type="OrthoDB" id="274944at2759"/>
<evidence type="ECO:0000313" key="11">
    <source>
        <dbReference type="EMBL" id="KAF1914572.1"/>
    </source>
</evidence>
<evidence type="ECO:0000256" key="2">
    <source>
        <dbReference type="ARBA" id="ARBA00006850"/>
    </source>
</evidence>
<evidence type="ECO:0000313" key="12">
    <source>
        <dbReference type="Proteomes" id="UP000800096"/>
    </source>
</evidence>
<evidence type="ECO:0000256" key="3">
    <source>
        <dbReference type="ARBA" id="ARBA00022664"/>
    </source>
</evidence>
<evidence type="ECO:0000256" key="9">
    <source>
        <dbReference type="SAM" id="MobiDB-lite"/>
    </source>
</evidence>
<evidence type="ECO:0000256" key="1">
    <source>
        <dbReference type="ARBA" id="ARBA00004123"/>
    </source>
</evidence>
<comment type="similarity">
    <text evidence="2">Belongs to the snRNP Sm proteins family.</text>
</comment>
<evidence type="ECO:0000256" key="7">
    <source>
        <dbReference type="ARBA" id="ARBA00023242"/>
    </source>
</evidence>
<evidence type="ECO:0000256" key="6">
    <source>
        <dbReference type="ARBA" id="ARBA00023187"/>
    </source>
</evidence>
<evidence type="ECO:0000256" key="4">
    <source>
        <dbReference type="ARBA" id="ARBA00022728"/>
    </source>
</evidence>
<gene>
    <name evidence="11" type="ORF">BDU57DRAFT_519637</name>
</gene>
<feature type="region of interest" description="Disordered" evidence="9">
    <location>
        <begin position="1"/>
        <end position="44"/>
    </location>
</feature>
<dbReference type="GO" id="GO:1990726">
    <property type="term" value="C:Lsm1-7-Pat1 complex"/>
    <property type="evidence" value="ECO:0007669"/>
    <property type="project" value="TreeGrafter"/>
</dbReference>
<dbReference type="Pfam" id="PF01423">
    <property type="entry name" value="LSM"/>
    <property type="match status" value="1"/>
</dbReference>
<dbReference type="PANTHER" id="PTHR10553">
    <property type="entry name" value="SMALL NUCLEAR RIBONUCLEOPROTEIN"/>
    <property type="match status" value="1"/>
</dbReference>
<dbReference type="Proteomes" id="UP000800096">
    <property type="component" value="Unassembled WGS sequence"/>
</dbReference>
<keyword evidence="6" id="KW-0508">mRNA splicing</keyword>
<dbReference type="GO" id="GO:0071004">
    <property type="term" value="C:U2-type prespliceosome"/>
    <property type="evidence" value="ECO:0007669"/>
    <property type="project" value="TreeGrafter"/>
</dbReference>
<keyword evidence="7" id="KW-0539">Nucleus</keyword>
<dbReference type="InterPro" id="IPR047575">
    <property type="entry name" value="Sm"/>
</dbReference>
<dbReference type="GO" id="GO:0000398">
    <property type="term" value="P:mRNA splicing, via spliceosome"/>
    <property type="evidence" value="ECO:0007669"/>
    <property type="project" value="InterPro"/>
</dbReference>
<sequence>MSERGAFRGGRGGARGGDRGGRGGGRGGAQSGGAGQAERPKKENILDLSKYMDKQLTVKFSGGREVIGTLKGYDQLMNLVLDEVKEALTDDQGNIRYRKLGLIVARGTLLVVISPVDGSEEIANPFIQDEDE</sequence>
<dbReference type="GO" id="GO:0071013">
    <property type="term" value="C:catalytic step 2 spliceosome"/>
    <property type="evidence" value="ECO:0007669"/>
    <property type="project" value="TreeGrafter"/>
</dbReference>
<accession>A0A6A5QGT2</accession>
<name>A0A6A5QGT2_AMPQU</name>
<evidence type="ECO:0000259" key="10">
    <source>
        <dbReference type="PROSITE" id="PS52002"/>
    </source>
</evidence>
<reference evidence="11" key="1">
    <citation type="journal article" date="2020" name="Stud. Mycol.">
        <title>101 Dothideomycetes genomes: a test case for predicting lifestyles and emergence of pathogens.</title>
        <authorList>
            <person name="Haridas S."/>
            <person name="Albert R."/>
            <person name="Binder M."/>
            <person name="Bloem J."/>
            <person name="Labutti K."/>
            <person name="Salamov A."/>
            <person name="Andreopoulos B."/>
            <person name="Baker S."/>
            <person name="Barry K."/>
            <person name="Bills G."/>
            <person name="Bluhm B."/>
            <person name="Cannon C."/>
            <person name="Castanera R."/>
            <person name="Culley D."/>
            <person name="Daum C."/>
            <person name="Ezra D."/>
            <person name="Gonzalez J."/>
            <person name="Henrissat B."/>
            <person name="Kuo A."/>
            <person name="Liang C."/>
            <person name="Lipzen A."/>
            <person name="Lutzoni F."/>
            <person name="Magnuson J."/>
            <person name="Mondo S."/>
            <person name="Nolan M."/>
            <person name="Ohm R."/>
            <person name="Pangilinan J."/>
            <person name="Park H.-J."/>
            <person name="Ramirez L."/>
            <person name="Alfaro M."/>
            <person name="Sun H."/>
            <person name="Tritt A."/>
            <person name="Yoshinaga Y."/>
            <person name="Zwiers L.-H."/>
            <person name="Turgeon B."/>
            <person name="Goodwin S."/>
            <person name="Spatafora J."/>
            <person name="Crous P."/>
            <person name="Grigoriev I."/>
        </authorList>
    </citation>
    <scope>NUCLEOTIDE SEQUENCE</scope>
    <source>
        <strain evidence="11">HMLAC05119</strain>
    </source>
</reference>
<keyword evidence="3" id="KW-0507">mRNA processing</keyword>
<evidence type="ECO:0000256" key="8">
    <source>
        <dbReference type="ARBA" id="ARBA00023274"/>
    </source>
</evidence>
<dbReference type="SUPFAM" id="SSF50182">
    <property type="entry name" value="Sm-like ribonucleoproteins"/>
    <property type="match status" value="1"/>
</dbReference>
<dbReference type="Gene3D" id="2.30.30.100">
    <property type="match status" value="1"/>
</dbReference>
<keyword evidence="12" id="KW-1185">Reference proteome</keyword>
<dbReference type="InterPro" id="IPR017132">
    <property type="entry name" value="Lsm7"/>
</dbReference>
<dbReference type="PROSITE" id="PS52002">
    <property type="entry name" value="SM"/>
    <property type="match status" value="1"/>
</dbReference>
<protein>
    <recommendedName>
        <fullName evidence="10">Sm domain-containing protein</fullName>
    </recommendedName>
</protein>
<keyword evidence="5" id="KW-0694">RNA-binding</keyword>
<dbReference type="AlphaFoldDB" id="A0A6A5QGT2"/>
<dbReference type="EMBL" id="ML979137">
    <property type="protein sequence ID" value="KAF1914572.1"/>
    <property type="molecule type" value="Genomic_DNA"/>
</dbReference>
<dbReference type="CDD" id="cd01729">
    <property type="entry name" value="LSm7"/>
    <property type="match status" value="1"/>
</dbReference>
<dbReference type="InterPro" id="IPR044641">
    <property type="entry name" value="Lsm7/SmG-like"/>
</dbReference>
<dbReference type="InterPro" id="IPR010920">
    <property type="entry name" value="LSM_dom_sf"/>
</dbReference>
<dbReference type="GO" id="GO:0003723">
    <property type="term" value="F:RNA binding"/>
    <property type="evidence" value="ECO:0007669"/>
    <property type="project" value="UniProtKB-KW"/>
</dbReference>
<feature type="compositionally biased region" description="Gly residues" evidence="9">
    <location>
        <begin position="22"/>
        <end position="35"/>
    </location>
</feature>
<dbReference type="GO" id="GO:0097526">
    <property type="term" value="C:spliceosomal tri-snRNP complex"/>
    <property type="evidence" value="ECO:0007669"/>
    <property type="project" value="TreeGrafter"/>
</dbReference>
<dbReference type="PANTHER" id="PTHR10553:SF5">
    <property type="entry name" value="U6 SNRNA-ASSOCIATED SM-LIKE PROTEIN LSM7"/>
    <property type="match status" value="1"/>
</dbReference>
<dbReference type="InterPro" id="IPR001163">
    <property type="entry name" value="Sm_dom_euk/arc"/>
</dbReference>
<evidence type="ECO:0000256" key="5">
    <source>
        <dbReference type="ARBA" id="ARBA00022884"/>
    </source>
</evidence>